<dbReference type="EMBL" id="JBHSMT010000013">
    <property type="protein sequence ID" value="MFC5473880.1"/>
    <property type="molecule type" value="Genomic_DNA"/>
</dbReference>
<protein>
    <submittedName>
        <fullName evidence="2">Glutathione S-transferase family protein</fullName>
    </submittedName>
</protein>
<dbReference type="SUPFAM" id="SSF52833">
    <property type="entry name" value="Thioredoxin-like"/>
    <property type="match status" value="1"/>
</dbReference>
<dbReference type="InterPro" id="IPR036282">
    <property type="entry name" value="Glutathione-S-Trfase_C_sf"/>
</dbReference>
<dbReference type="Proteomes" id="UP001596045">
    <property type="component" value="Unassembled WGS sequence"/>
</dbReference>
<comment type="caution">
    <text evidence="2">The sequence shown here is derived from an EMBL/GenBank/DDBJ whole genome shotgun (WGS) entry which is preliminary data.</text>
</comment>
<evidence type="ECO:0000313" key="2">
    <source>
        <dbReference type="EMBL" id="MFC5473880.1"/>
    </source>
</evidence>
<dbReference type="SUPFAM" id="SSF47616">
    <property type="entry name" value="GST C-terminal domain-like"/>
    <property type="match status" value="1"/>
</dbReference>
<evidence type="ECO:0000313" key="3">
    <source>
        <dbReference type="Proteomes" id="UP001596045"/>
    </source>
</evidence>
<dbReference type="Pfam" id="PF13417">
    <property type="entry name" value="GST_N_3"/>
    <property type="match status" value="1"/>
</dbReference>
<proteinExistence type="predicted"/>
<dbReference type="InterPro" id="IPR036249">
    <property type="entry name" value="Thioredoxin-like_sf"/>
</dbReference>
<keyword evidence="3" id="KW-1185">Reference proteome</keyword>
<organism evidence="2 3">
    <name type="scientific">Paraherbaspirillum soli</name>
    <dbReference type="NCBI Taxonomy" id="631222"/>
    <lineage>
        <taxon>Bacteria</taxon>
        <taxon>Pseudomonadati</taxon>
        <taxon>Pseudomonadota</taxon>
        <taxon>Betaproteobacteria</taxon>
        <taxon>Burkholderiales</taxon>
        <taxon>Oxalobacteraceae</taxon>
        <taxon>Paraherbaspirillum</taxon>
    </lineage>
</organism>
<dbReference type="CDD" id="cd00570">
    <property type="entry name" value="GST_N_family"/>
    <property type="match status" value="1"/>
</dbReference>
<dbReference type="Gene3D" id="3.40.30.110">
    <property type="match status" value="2"/>
</dbReference>
<gene>
    <name evidence="2" type="ORF">ACFPM8_07895</name>
</gene>
<dbReference type="Pfam" id="PF13410">
    <property type="entry name" value="GST_C_2"/>
    <property type="match status" value="1"/>
</dbReference>
<reference evidence="3" key="1">
    <citation type="journal article" date="2019" name="Int. J. Syst. Evol. Microbiol.">
        <title>The Global Catalogue of Microorganisms (GCM) 10K type strain sequencing project: providing services to taxonomists for standard genome sequencing and annotation.</title>
        <authorList>
            <consortium name="The Broad Institute Genomics Platform"/>
            <consortium name="The Broad Institute Genome Sequencing Center for Infectious Disease"/>
            <person name="Wu L."/>
            <person name="Ma J."/>
        </authorList>
    </citation>
    <scope>NUCLEOTIDE SEQUENCE [LARGE SCALE GENOMIC DNA]</scope>
    <source>
        <strain evidence="3">JCM 17066</strain>
    </source>
</reference>
<dbReference type="PROSITE" id="PS50404">
    <property type="entry name" value="GST_NTER"/>
    <property type="match status" value="1"/>
</dbReference>
<accession>A0ABW0M6Q8</accession>
<dbReference type="RefSeq" id="WP_378996803.1">
    <property type="nucleotide sequence ID" value="NZ_JBHSMT010000013.1"/>
</dbReference>
<name>A0ABW0M6Q8_9BURK</name>
<feature type="domain" description="GST N-terminal" evidence="1">
    <location>
        <begin position="3"/>
        <end position="82"/>
    </location>
</feature>
<evidence type="ECO:0000259" key="1">
    <source>
        <dbReference type="PROSITE" id="PS50404"/>
    </source>
</evidence>
<sequence length="315" mass="33829">MRDQLILHHYDGSPYSEKIRLLFGYKKLAWRSVAMPPILPKPDLMALTGGYRRAPVLQIGADIYCDSALIADEIEHRFAEPAVATGARSANADLLAHLVDVDLFWRAVRYVMGVRAEQIPQRLLDDRAAMHPHLHFDRGTLAADLPQVVAQLRPLLSTLDAALADADFIGGAMPALGDFAVYQPLWFLQTVDGINALAADCRHLHAWLARMAAFGHGSATPISAAETIAVSLQSTPIAIAADGSDPALPIGAQVAVTPENYPAEAVRGKLVHASRRRIVLARESDATGLVHVHFPRIGYSIAIASGSPAAASAKP</sequence>
<dbReference type="InterPro" id="IPR004045">
    <property type="entry name" value="Glutathione_S-Trfase_N"/>
</dbReference>